<dbReference type="GO" id="GO:0009103">
    <property type="term" value="P:lipopolysaccharide biosynthetic process"/>
    <property type="evidence" value="ECO:0007669"/>
    <property type="project" value="TreeGrafter"/>
</dbReference>
<dbReference type="Gene3D" id="3.40.50.2000">
    <property type="entry name" value="Glycogen Phosphorylase B"/>
    <property type="match status" value="1"/>
</dbReference>
<dbReference type="GO" id="GO:0016757">
    <property type="term" value="F:glycosyltransferase activity"/>
    <property type="evidence" value="ECO:0007669"/>
    <property type="project" value="TreeGrafter"/>
</dbReference>
<dbReference type="AlphaFoldDB" id="A0A135HTR8"/>
<dbReference type="Proteomes" id="UP000070107">
    <property type="component" value="Unassembled WGS sequence"/>
</dbReference>
<dbReference type="STRING" id="1494590.ATN84_10965"/>
<evidence type="ECO:0000256" key="1">
    <source>
        <dbReference type="ARBA" id="ARBA00022679"/>
    </source>
</evidence>
<reference evidence="2 3" key="1">
    <citation type="submission" date="2015-11" db="EMBL/GenBank/DDBJ databases">
        <title>Draft genome sequence of Paramesorhizobium deserti A-3-E, a strain highly resistant to diverse beta-lactam antibiotics.</title>
        <authorList>
            <person name="Lv R."/>
            <person name="Yang X."/>
            <person name="Fang N."/>
            <person name="Guo J."/>
            <person name="Luo X."/>
            <person name="Peng F."/>
            <person name="Yang R."/>
            <person name="Cui Y."/>
            <person name="Fang C."/>
            <person name="Song Y."/>
        </authorList>
    </citation>
    <scope>NUCLEOTIDE SEQUENCE [LARGE SCALE GENOMIC DNA]</scope>
    <source>
        <strain evidence="2 3">A-3-E</strain>
    </source>
</reference>
<keyword evidence="1" id="KW-0808">Transferase</keyword>
<evidence type="ECO:0000313" key="3">
    <source>
        <dbReference type="Proteomes" id="UP000070107"/>
    </source>
</evidence>
<keyword evidence="3" id="KW-1185">Reference proteome</keyword>
<sequence>MFVPSVTGAFILMRKVEFDALRFDEKFNVCGEDIALNLSYREKFDREILYVSSATALHIENATRKKTGETRTPREDLERILTYSKRLHNGRPLTEVRRPRVRIITEKPGWIMHRMADEISKHMGAQNVRINEDWPDAEINYYINYGYFNAKPKTGTTVANFTHYDPDHLADKFIQTAHEVDHCVAISEATADILRSFDVPDSKITMIVTGADTHFRPMLTVGLVGRTYPGGRKGEDIVQALLEDPDITEKVRIVATKEGWNVPVWNLESADFYRAVNYLLVPSRLEGGPVPFMEALACGTMSIAPEIGVIPQFPHVSYPVGDVTALKKVLIELADQHVLQRHFLSSRMRGLNWSGWAIEHEKLFRELLWRQSLT</sequence>
<dbReference type="PANTHER" id="PTHR46401">
    <property type="entry name" value="GLYCOSYLTRANSFERASE WBBK-RELATED"/>
    <property type="match status" value="1"/>
</dbReference>
<dbReference type="PANTHER" id="PTHR46401:SF2">
    <property type="entry name" value="GLYCOSYLTRANSFERASE WBBK-RELATED"/>
    <property type="match status" value="1"/>
</dbReference>
<gene>
    <name evidence="2" type="ORF">ATN84_10965</name>
</gene>
<organism evidence="2 3">
    <name type="scientific">Paramesorhizobium deserti</name>
    <dbReference type="NCBI Taxonomy" id="1494590"/>
    <lineage>
        <taxon>Bacteria</taxon>
        <taxon>Pseudomonadati</taxon>
        <taxon>Pseudomonadota</taxon>
        <taxon>Alphaproteobacteria</taxon>
        <taxon>Hyphomicrobiales</taxon>
        <taxon>Phyllobacteriaceae</taxon>
        <taxon>Paramesorhizobium</taxon>
    </lineage>
</organism>
<evidence type="ECO:0000313" key="2">
    <source>
        <dbReference type="EMBL" id="KXF76573.1"/>
    </source>
</evidence>
<dbReference type="SUPFAM" id="SSF53756">
    <property type="entry name" value="UDP-Glycosyltransferase/glycogen phosphorylase"/>
    <property type="match status" value="1"/>
</dbReference>
<protein>
    <recommendedName>
        <fullName evidence="4">Glycosyl transferase family 1 domain-containing protein</fullName>
    </recommendedName>
</protein>
<name>A0A135HTR8_9HYPH</name>
<accession>A0A135HTR8</accession>
<comment type="caution">
    <text evidence="2">The sequence shown here is derived from an EMBL/GenBank/DDBJ whole genome shotgun (WGS) entry which is preliminary data.</text>
</comment>
<evidence type="ECO:0008006" key="4">
    <source>
        <dbReference type="Google" id="ProtNLM"/>
    </source>
</evidence>
<dbReference type="EMBL" id="LNTU01000023">
    <property type="protein sequence ID" value="KXF76573.1"/>
    <property type="molecule type" value="Genomic_DNA"/>
</dbReference>
<proteinExistence type="predicted"/>